<reference evidence="2" key="1">
    <citation type="submission" date="2019-11" db="EMBL/GenBank/DDBJ databases">
        <title>The nuclear and mitochondrial genomes of Frieseomelitta varia - a highly eusocial stingless bee (Meliponini) with a permanently sterile worker caste.</title>
        <authorList>
            <person name="Freitas F.C.P."/>
            <person name="Lourenco A.P."/>
            <person name="Nunes F.M.F."/>
            <person name="Paschoal A.R."/>
            <person name="Abreu F.C.P."/>
            <person name="Barbin F.O."/>
            <person name="Bataglia L."/>
            <person name="Cardoso-Junior C.A.M."/>
            <person name="Cervoni M.S."/>
            <person name="Silva S.R."/>
            <person name="Dalarmi F."/>
            <person name="Del Lama M.A."/>
            <person name="Depintor T.S."/>
            <person name="Ferreira K.M."/>
            <person name="Goria P.S."/>
            <person name="Jaskot M.C."/>
            <person name="Lago D.C."/>
            <person name="Luna-Lucena D."/>
            <person name="Moda L.M."/>
            <person name="Nascimento L."/>
            <person name="Pedrino M."/>
            <person name="Rabico F.O."/>
            <person name="Sanches F.C."/>
            <person name="Santos D.E."/>
            <person name="Santos C.G."/>
            <person name="Vieira J."/>
            <person name="Lopes T.F."/>
            <person name="Barchuk A.R."/>
            <person name="Hartfelder K."/>
            <person name="Simoes Z.L.P."/>
            <person name="Bitondi M.M.G."/>
            <person name="Pinheiro D.G."/>
        </authorList>
    </citation>
    <scope>NUCLEOTIDE SEQUENCE</scope>
    <source>
        <strain evidence="2">USP_RPSP 00005682</strain>
        <tissue evidence="2">Whole individual</tissue>
    </source>
</reference>
<proteinExistence type="predicted"/>
<comment type="caution">
    <text evidence="2">The sequence shown here is derived from an EMBL/GenBank/DDBJ whole genome shotgun (WGS) entry which is preliminary data.</text>
</comment>
<feature type="compositionally biased region" description="Basic and acidic residues" evidence="1">
    <location>
        <begin position="109"/>
        <end position="118"/>
    </location>
</feature>
<keyword evidence="3" id="KW-1185">Reference proteome</keyword>
<gene>
    <name evidence="2" type="ORF">E2986_13746</name>
</gene>
<accession>A0A833RVD6</accession>
<dbReference type="AlphaFoldDB" id="A0A833RVD6"/>
<dbReference type="EMBL" id="WNWW01000146">
    <property type="protein sequence ID" value="KAF3429743.1"/>
    <property type="molecule type" value="Genomic_DNA"/>
</dbReference>
<dbReference type="Proteomes" id="UP000655588">
    <property type="component" value="Unassembled WGS sequence"/>
</dbReference>
<name>A0A833RVD6_9HYME</name>
<evidence type="ECO:0000313" key="3">
    <source>
        <dbReference type="Proteomes" id="UP000655588"/>
    </source>
</evidence>
<sequence length="118" mass="14295">MDILYLNSRFTRRCASVLRGKIIIRRNYERFRRSGDGRKREWFEEKSAASQDEYFRKETARQLKELRRALKRKAEEEKEMECGKKRKRRTDDVACPPDSKDKKGKKRTKVNEMKHLIV</sequence>
<protein>
    <submittedName>
        <fullName evidence="2">Uncharacterized protein</fullName>
    </submittedName>
</protein>
<feature type="region of interest" description="Disordered" evidence="1">
    <location>
        <begin position="73"/>
        <end position="118"/>
    </location>
</feature>
<feature type="compositionally biased region" description="Basic and acidic residues" evidence="1">
    <location>
        <begin position="73"/>
        <end position="83"/>
    </location>
</feature>
<evidence type="ECO:0000313" key="2">
    <source>
        <dbReference type="EMBL" id="KAF3429743.1"/>
    </source>
</evidence>
<organism evidence="2 3">
    <name type="scientific">Frieseomelitta varia</name>
    <dbReference type="NCBI Taxonomy" id="561572"/>
    <lineage>
        <taxon>Eukaryota</taxon>
        <taxon>Metazoa</taxon>
        <taxon>Ecdysozoa</taxon>
        <taxon>Arthropoda</taxon>
        <taxon>Hexapoda</taxon>
        <taxon>Insecta</taxon>
        <taxon>Pterygota</taxon>
        <taxon>Neoptera</taxon>
        <taxon>Endopterygota</taxon>
        <taxon>Hymenoptera</taxon>
        <taxon>Apocrita</taxon>
        <taxon>Aculeata</taxon>
        <taxon>Apoidea</taxon>
        <taxon>Anthophila</taxon>
        <taxon>Apidae</taxon>
        <taxon>Frieseomelitta</taxon>
    </lineage>
</organism>
<evidence type="ECO:0000256" key="1">
    <source>
        <dbReference type="SAM" id="MobiDB-lite"/>
    </source>
</evidence>